<evidence type="ECO:0000259" key="2">
    <source>
        <dbReference type="Pfam" id="PF02771"/>
    </source>
</evidence>
<dbReference type="EMBL" id="WHPD01002331">
    <property type="protein sequence ID" value="MPV89156.1"/>
    <property type="molecule type" value="Genomic_DNA"/>
</dbReference>
<evidence type="ECO:0000313" key="4">
    <source>
        <dbReference type="EMBL" id="MPV89156.1"/>
    </source>
</evidence>
<evidence type="ECO:0000313" key="5">
    <source>
        <dbReference type="Proteomes" id="UP000429644"/>
    </source>
</evidence>
<dbReference type="AlphaFoldDB" id="A0A7J9UX04"/>
<comment type="caution">
    <text evidence="4">The sequence shown here is derived from an EMBL/GenBank/DDBJ whole genome shotgun (WGS) entry which is preliminary data.</text>
</comment>
<dbReference type="RefSeq" id="WP_152231854.1">
    <property type="nucleotide sequence ID" value="NZ_BAAAOT010000017.1"/>
</dbReference>
<dbReference type="Gene3D" id="1.10.540.10">
    <property type="entry name" value="Acyl-CoA dehydrogenase/oxidase, N-terminal domain"/>
    <property type="match status" value="1"/>
</dbReference>
<accession>A0A7J9UX04</accession>
<dbReference type="PANTHER" id="PTHR43884:SF12">
    <property type="entry name" value="ISOVALERYL-COA DEHYDROGENASE, MITOCHONDRIAL-RELATED"/>
    <property type="match status" value="1"/>
</dbReference>
<dbReference type="OrthoDB" id="3404950at2"/>
<keyword evidence="5" id="KW-1185">Reference proteome</keyword>
<organism evidence="4 5">
    <name type="scientific">Georgenia ruanii</name>
    <dbReference type="NCBI Taxonomy" id="348442"/>
    <lineage>
        <taxon>Bacteria</taxon>
        <taxon>Bacillati</taxon>
        <taxon>Actinomycetota</taxon>
        <taxon>Actinomycetes</taxon>
        <taxon>Micrococcales</taxon>
        <taxon>Bogoriellaceae</taxon>
        <taxon>Georgenia</taxon>
    </lineage>
</organism>
<evidence type="ECO:0000256" key="1">
    <source>
        <dbReference type="ARBA" id="ARBA00023002"/>
    </source>
</evidence>
<dbReference type="SUPFAM" id="SSF56645">
    <property type="entry name" value="Acyl-CoA dehydrogenase NM domain-like"/>
    <property type="match status" value="1"/>
</dbReference>
<evidence type="ECO:0000259" key="3">
    <source>
        <dbReference type="Pfam" id="PF08028"/>
    </source>
</evidence>
<dbReference type="Gene3D" id="1.20.140.10">
    <property type="entry name" value="Butyryl-CoA Dehydrogenase, subunit A, domain 3"/>
    <property type="match status" value="1"/>
</dbReference>
<dbReference type="InterPro" id="IPR036250">
    <property type="entry name" value="AcylCo_DH-like_C"/>
</dbReference>
<protein>
    <submittedName>
        <fullName evidence="4">Acyl-CoA dehydrogenase</fullName>
    </submittedName>
</protein>
<dbReference type="InterPro" id="IPR037069">
    <property type="entry name" value="AcylCoA_DH/ox_N_sf"/>
</dbReference>
<name>A0A7J9UX04_9MICO</name>
<dbReference type="GO" id="GO:0050660">
    <property type="term" value="F:flavin adenine dinucleotide binding"/>
    <property type="evidence" value="ECO:0007669"/>
    <property type="project" value="InterPro"/>
</dbReference>
<dbReference type="GO" id="GO:0003995">
    <property type="term" value="F:acyl-CoA dehydrogenase activity"/>
    <property type="evidence" value="ECO:0007669"/>
    <property type="project" value="TreeGrafter"/>
</dbReference>
<dbReference type="InterPro" id="IPR013786">
    <property type="entry name" value="AcylCoA_DH/ox_N"/>
</dbReference>
<dbReference type="Pfam" id="PF02771">
    <property type="entry name" value="Acyl-CoA_dh_N"/>
    <property type="match status" value="1"/>
</dbReference>
<dbReference type="InterPro" id="IPR046373">
    <property type="entry name" value="Acyl-CoA_Oxase/DH_mid-dom_sf"/>
</dbReference>
<dbReference type="PIRSF" id="PIRSF016578">
    <property type="entry name" value="HsaA"/>
    <property type="match status" value="1"/>
</dbReference>
<dbReference type="Proteomes" id="UP000429644">
    <property type="component" value="Unassembled WGS sequence"/>
</dbReference>
<dbReference type="SUPFAM" id="SSF47203">
    <property type="entry name" value="Acyl-CoA dehydrogenase C-terminal domain-like"/>
    <property type="match status" value="1"/>
</dbReference>
<dbReference type="PANTHER" id="PTHR43884">
    <property type="entry name" value="ACYL-COA DEHYDROGENASE"/>
    <property type="match status" value="1"/>
</dbReference>
<sequence length="402" mass="42795">MTQDLLGTASALHVSDEFEPLMDRLEALVPLIKANGAANEDARRLGDDVVAALHESGVFRMGIPVSLGGYECSPRQVIAVIEKLAYADASTGWSAMALQMESGTTAAYLSDEATEQLYADGGYELMAGQGTRPDNGRAHKVKGGYLLSGSWNFASGVPHAGYIHTAALVEGTGEAMIFTLPKAQTTVVDNWNVMGLRATGSHDYIIEDAFVPDAFVYPVGTKEPLHGGALYSVGLANMAGMNHAGWALGVGRRMLEEMAALARRKSGAPGAGVDTAQFHADFAEAEAKLRAARAFVMDVWADNEAALARGELLSTEQETLTRLALNHATWSAHAVGMTVYTWAGTAALRTGDLQRYFRDLHAGTQHVTSGPVVLQQCGKALAGLAKNPAWQFFSLVERGERA</sequence>
<dbReference type="Gene3D" id="2.40.110.10">
    <property type="entry name" value="Butyryl-CoA Dehydrogenase, subunit A, domain 2"/>
    <property type="match status" value="1"/>
</dbReference>
<gene>
    <name evidence="4" type="ORF">GB882_10800</name>
</gene>
<keyword evidence="1" id="KW-0560">Oxidoreductase</keyword>
<dbReference type="Pfam" id="PF08028">
    <property type="entry name" value="Acyl-CoA_dh_2"/>
    <property type="match status" value="1"/>
</dbReference>
<proteinExistence type="predicted"/>
<dbReference type="InterPro" id="IPR013107">
    <property type="entry name" value="Acyl-CoA_DH_C"/>
</dbReference>
<feature type="domain" description="Acyl-CoA dehydrogenase C-terminal" evidence="3">
    <location>
        <begin position="243"/>
        <end position="367"/>
    </location>
</feature>
<feature type="domain" description="Acyl-CoA dehydrogenase/oxidase N-terminal" evidence="2">
    <location>
        <begin position="40"/>
        <end position="104"/>
    </location>
</feature>
<reference evidence="4 5" key="1">
    <citation type="submission" date="2019-10" db="EMBL/GenBank/DDBJ databases">
        <title>Georgenia wutianyii sp. nov. and Georgenia yuyongxinii sp. nov. isolated from plateau pika (Ochotona curzoniae) in the Qinghai-Tibet plateau of China.</title>
        <authorList>
            <person name="Tian Z."/>
        </authorList>
    </citation>
    <scope>NUCLEOTIDE SEQUENCE [LARGE SCALE GENOMIC DNA]</scope>
    <source>
        <strain evidence="4 5">JCM 15130</strain>
    </source>
</reference>
<dbReference type="InterPro" id="IPR009100">
    <property type="entry name" value="AcylCoA_DH/oxidase_NM_dom_sf"/>
</dbReference>